<keyword evidence="3" id="KW-1185">Reference proteome</keyword>
<dbReference type="Gene3D" id="3.30.160.60">
    <property type="entry name" value="Classic Zinc Finger"/>
    <property type="match status" value="1"/>
</dbReference>
<evidence type="ECO:0000313" key="3">
    <source>
        <dbReference type="Proteomes" id="UP000054266"/>
    </source>
</evidence>
<dbReference type="InterPro" id="IPR046347">
    <property type="entry name" value="bZIP_sf"/>
</dbReference>
<evidence type="ECO:0000313" key="2">
    <source>
        <dbReference type="EMBL" id="KIW63815.1"/>
    </source>
</evidence>
<feature type="region of interest" description="Disordered" evidence="1">
    <location>
        <begin position="102"/>
        <end position="139"/>
    </location>
</feature>
<protein>
    <recommendedName>
        <fullName evidence="4">BZIP domain-containing protein</fullName>
    </recommendedName>
</protein>
<reference evidence="2 3" key="1">
    <citation type="submission" date="2015-01" db="EMBL/GenBank/DDBJ databases">
        <title>The Genome Sequence of Capronia semiimmersa CBS27337.</title>
        <authorList>
            <consortium name="The Broad Institute Genomics Platform"/>
            <person name="Cuomo C."/>
            <person name="de Hoog S."/>
            <person name="Gorbushina A."/>
            <person name="Stielow B."/>
            <person name="Teixiera M."/>
            <person name="Abouelleil A."/>
            <person name="Chapman S.B."/>
            <person name="Priest M."/>
            <person name="Young S.K."/>
            <person name="Wortman J."/>
            <person name="Nusbaum C."/>
            <person name="Birren B."/>
        </authorList>
    </citation>
    <scope>NUCLEOTIDE SEQUENCE [LARGE SCALE GENOMIC DNA]</scope>
    <source>
        <strain evidence="2 3">CBS 27337</strain>
    </source>
</reference>
<dbReference type="HOGENOM" id="CLU_122931_0_0_1"/>
<feature type="region of interest" description="Disordered" evidence="1">
    <location>
        <begin position="1"/>
        <end position="34"/>
    </location>
</feature>
<dbReference type="Proteomes" id="UP000054266">
    <property type="component" value="Unassembled WGS sequence"/>
</dbReference>
<evidence type="ECO:0000256" key="1">
    <source>
        <dbReference type="SAM" id="MobiDB-lite"/>
    </source>
</evidence>
<dbReference type="EMBL" id="KN846961">
    <property type="protein sequence ID" value="KIW63815.1"/>
    <property type="molecule type" value="Genomic_DNA"/>
</dbReference>
<name>A0A0D2FA60_9EURO</name>
<gene>
    <name evidence="2" type="ORF">PV04_08787</name>
</gene>
<dbReference type="AlphaFoldDB" id="A0A0D2FA60"/>
<dbReference type="CDD" id="cd12193">
    <property type="entry name" value="bZIP_GCN4"/>
    <property type="match status" value="1"/>
</dbReference>
<accession>A0A0D2FA60</accession>
<feature type="compositionally biased region" description="Low complexity" evidence="1">
    <location>
        <begin position="10"/>
        <end position="22"/>
    </location>
</feature>
<feature type="region of interest" description="Disordered" evidence="1">
    <location>
        <begin position="50"/>
        <end position="90"/>
    </location>
</feature>
<proteinExistence type="predicted"/>
<dbReference type="SUPFAM" id="SSF57959">
    <property type="entry name" value="Leucine zipper domain"/>
    <property type="match status" value="1"/>
</dbReference>
<dbReference type="GO" id="GO:0003700">
    <property type="term" value="F:DNA-binding transcription factor activity"/>
    <property type="evidence" value="ECO:0007669"/>
    <property type="project" value="InterPro"/>
</dbReference>
<dbReference type="STRING" id="5601.A0A0D2FA60"/>
<organism evidence="2 3">
    <name type="scientific">Phialophora macrospora</name>
    <dbReference type="NCBI Taxonomy" id="1851006"/>
    <lineage>
        <taxon>Eukaryota</taxon>
        <taxon>Fungi</taxon>
        <taxon>Dikarya</taxon>
        <taxon>Ascomycota</taxon>
        <taxon>Pezizomycotina</taxon>
        <taxon>Eurotiomycetes</taxon>
        <taxon>Chaetothyriomycetidae</taxon>
        <taxon>Chaetothyriales</taxon>
        <taxon>Herpotrichiellaceae</taxon>
        <taxon>Phialophora</taxon>
    </lineage>
</organism>
<feature type="region of interest" description="Disordered" evidence="1">
    <location>
        <begin position="149"/>
        <end position="168"/>
    </location>
</feature>
<sequence length="196" mass="20847">MEGHEDLFQQGAPQPSSPPGAEEPMEGPHGMTFSFAENFFANPFAVSFPGDLPCPSGPTFQAPGGGGMSTSSTALKSGRSDPAASPSVPCSLQKAEANAFKSFTPPASTVGTPATLGGNVSKPKPKPKPKDGGSQYGPQIHFVDMADKKGAQRIRNTMNSRKHRQNKLDKIRELEKKLADLVAEKDQWQRAHSSTE</sequence>
<evidence type="ECO:0008006" key="4">
    <source>
        <dbReference type="Google" id="ProtNLM"/>
    </source>
</evidence>